<evidence type="ECO:0008006" key="10">
    <source>
        <dbReference type="Google" id="ProtNLM"/>
    </source>
</evidence>
<dbReference type="Pfam" id="PF01609">
    <property type="entry name" value="DDE_Tnp_1"/>
    <property type="match status" value="1"/>
</dbReference>
<dbReference type="RefSeq" id="WP_179632516.1">
    <property type="nucleotide sequence ID" value="NZ_JACCFH010000001.1"/>
</dbReference>
<accession>A0A7Y9QYF1</accession>
<dbReference type="AlphaFoldDB" id="A0A7Y9QYF1"/>
<organism evidence="7 9">
    <name type="scientific">Sphaerotilus montanus</name>
    <dbReference type="NCBI Taxonomy" id="522889"/>
    <lineage>
        <taxon>Bacteria</taxon>
        <taxon>Pseudomonadati</taxon>
        <taxon>Pseudomonadota</taxon>
        <taxon>Betaproteobacteria</taxon>
        <taxon>Burkholderiales</taxon>
        <taxon>Sphaerotilaceae</taxon>
        <taxon>Sphaerotilus</taxon>
    </lineage>
</organism>
<dbReference type="Gene3D" id="3.90.350.10">
    <property type="entry name" value="Transposase Inhibitor Protein From Tn5, Chain A, domain 1"/>
    <property type="match status" value="1"/>
</dbReference>
<dbReference type="Proteomes" id="UP000518288">
    <property type="component" value="Unassembled WGS sequence"/>
</dbReference>
<evidence type="ECO:0000259" key="6">
    <source>
        <dbReference type="Pfam" id="PF14294"/>
    </source>
</evidence>
<dbReference type="SUPFAM" id="SSF53098">
    <property type="entry name" value="Ribonuclease H-like"/>
    <property type="match status" value="1"/>
</dbReference>
<keyword evidence="2" id="KW-0815">Transposition</keyword>
<evidence type="ECO:0000256" key="3">
    <source>
        <dbReference type="ARBA" id="ARBA00023125"/>
    </source>
</evidence>
<dbReference type="InterPro" id="IPR047952">
    <property type="entry name" value="Transpos_IS4"/>
</dbReference>
<evidence type="ECO:0000256" key="4">
    <source>
        <dbReference type="ARBA" id="ARBA00023172"/>
    </source>
</evidence>
<evidence type="ECO:0000313" key="8">
    <source>
        <dbReference type="EMBL" id="NYG33345.1"/>
    </source>
</evidence>
<keyword evidence="4" id="KW-0233">DNA recombination</keyword>
<comment type="caution">
    <text evidence="7">The sequence shown here is derived from an EMBL/GenBank/DDBJ whole genome shotgun (WGS) entry which is preliminary data.</text>
</comment>
<comment type="similarity">
    <text evidence="1">Belongs to the transposase 11 family.</text>
</comment>
<evidence type="ECO:0000313" key="9">
    <source>
        <dbReference type="Proteomes" id="UP000518288"/>
    </source>
</evidence>
<protein>
    <recommendedName>
        <fullName evidence="10">Transposase</fullName>
    </recommendedName>
</protein>
<proteinExistence type="inferred from homology"/>
<dbReference type="GO" id="GO:0004803">
    <property type="term" value="F:transposase activity"/>
    <property type="evidence" value="ECO:0007669"/>
    <property type="project" value="InterPro"/>
</dbReference>
<dbReference type="GO" id="GO:0006313">
    <property type="term" value="P:DNA transposition"/>
    <property type="evidence" value="ECO:0007669"/>
    <property type="project" value="InterPro"/>
</dbReference>
<gene>
    <name evidence="7" type="ORF">BDD16_000518</name>
    <name evidence="8" type="ORF">BDD16_002331</name>
</gene>
<dbReference type="Pfam" id="PF14294">
    <property type="entry name" value="DUF4372"/>
    <property type="match status" value="1"/>
</dbReference>
<keyword evidence="3" id="KW-0238">DNA-binding</keyword>
<dbReference type="EMBL" id="JACCFH010000001">
    <property type="protein sequence ID" value="NYG33345.1"/>
    <property type="molecule type" value="Genomic_DNA"/>
</dbReference>
<sequence>MQSMTRLQALLKPLAKSDVDRLAREHGAQRYGKGALTVWDQLLVMLHGQFVQAPSLRGALQSFNAHKARLAALQTHELRRSTLSDGNRRAGSATVLSQVLQGLIRQLDGCRDKRVLGATSLIDSTPLTLKGRGFDVWTLGTKTRRTQGVKVHVQCDAATHAISRCEISAPNVNDVVQARQWEIQPGTTCVFDRAYCDYAWWARMTRQGVKFVTRLKRNAGMVVLEALPVPEAARGRILDDERIARRWRHPRSGKTWREPLVLRRIRLRTDDARLLVLVTNDFERTAIEISDLYRSRWQIELLFKWIKQHLAIRRTWGTNEHAAHLQIYAAFIAHVLLMLHQQASRSTTDLWVLLQRWRYGLFEPCEQALMPVCVPP</sequence>
<feature type="domain" description="DUF4372" evidence="6">
    <location>
        <begin position="5"/>
        <end position="71"/>
    </location>
</feature>
<dbReference type="PANTHER" id="PTHR33258">
    <property type="entry name" value="TRANSPOSASE INSL FOR INSERTION SEQUENCE ELEMENT IS186A-RELATED"/>
    <property type="match status" value="1"/>
</dbReference>
<name>A0A7Y9QYF1_9BURK</name>
<evidence type="ECO:0000259" key="5">
    <source>
        <dbReference type="Pfam" id="PF01609"/>
    </source>
</evidence>
<dbReference type="EMBL" id="JACCFH010000001">
    <property type="protein sequence ID" value="NYG31532.1"/>
    <property type="molecule type" value="Genomic_DNA"/>
</dbReference>
<dbReference type="PANTHER" id="PTHR33258:SF1">
    <property type="entry name" value="TRANSPOSASE INSL FOR INSERTION SEQUENCE ELEMENT IS186A-RELATED"/>
    <property type="match status" value="1"/>
</dbReference>
<evidence type="ECO:0000256" key="2">
    <source>
        <dbReference type="ARBA" id="ARBA00022578"/>
    </source>
</evidence>
<evidence type="ECO:0000313" key="7">
    <source>
        <dbReference type="EMBL" id="NYG31532.1"/>
    </source>
</evidence>
<dbReference type="NCBIfam" id="NF033592">
    <property type="entry name" value="transpos_IS4_1"/>
    <property type="match status" value="1"/>
</dbReference>
<reference evidence="7 9" key="1">
    <citation type="submission" date="2020-07" db="EMBL/GenBank/DDBJ databases">
        <title>Genomic Encyclopedia of Archaeal and Bacterial Type Strains, Phase II (KMG-II): from individual species to whole genera.</title>
        <authorList>
            <person name="Goeker M."/>
        </authorList>
    </citation>
    <scope>NUCLEOTIDE SEQUENCE [LARGE SCALE GENOMIC DNA]</scope>
    <source>
        <strain evidence="7 9">DSM 21226</strain>
    </source>
</reference>
<dbReference type="InterPro" id="IPR002559">
    <property type="entry name" value="Transposase_11"/>
</dbReference>
<evidence type="ECO:0000256" key="1">
    <source>
        <dbReference type="ARBA" id="ARBA00010075"/>
    </source>
</evidence>
<dbReference type="GO" id="GO:0003677">
    <property type="term" value="F:DNA binding"/>
    <property type="evidence" value="ECO:0007669"/>
    <property type="project" value="UniProtKB-KW"/>
</dbReference>
<dbReference type="InterPro" id="IPR012337">
    <property type="entry name" value="RNaseH-like_sf"/>
</dbReference>
<feature type="domain" description="Transposase IS4-like" evidence="5">
    <location>
        <begin position="121"/>
        <end position="336"/>
    </location>
</feature>
<dbReference type="InterPro" id="IPR025399">
    <property type="entry name" value="DUF4372"/>
</dbReference>
<keyword evidence="9" id="KW-1185">Reference proteome</keyword>